<reference evidence="5" key="1">
    <citation type="submission" date="2025-02" db="EMBL/GenBank/DDBJ databases">
        <authorList>
            <consortium name="NCBI Genome Project"/>
        </authorList>
    </citation>
    <scope>NUCLEOTIDE SEQUENCE</scope>
</reference>
<dbReference type="PROSITE" id="PS00941">
    <property type="entry name" value="CARBOXYLESTERASE_B_2"/>
    <property type="match status" value="1"/>
</dbReference>
<gene>
    <name evidence="5" type="ORF">An12g05840</name>
</gene>
<keyword evidence="3" id="KW-0732">Signal</keyword>
<dbReference type="SUPFAM" id="SSF53474">
    <property type="entry name" value="alpha/beta-Hydrolases"/>
    <property type="match status" value="1"/>
</dbReference>
<dbReference type="InterPro" id="IPR036691">
    <property type="entry name" value="Endo/exonu/phosph_ase_sf"/>
</dbReference>
<organism evidence="5">
    <name type="scientific">Aspergillus niger</name>
    <dbReference type="NCBI Taxonomy" id="5061"/>
    <lineage>
        <taxon>Eukaryota</taxon>
        <taxon>Fungi</taxon>
        <taxon>Dikarya</taxon>
        <taxon>Ascomycota</taxon>
        <taxon>Pezizomycotina</taxon>
        <taxon>Eurotiomycetes</taxon>
        <taxon>Eurotiomycetidae</taxon>
        <taxon>Eurotiales</taxon>
        <taxon>Aspergillaceae</taxon>
        <taxon>Aspergillus</taxon>
        <taxon>Aspergillus subgen. Circumdati</taxon>
    </lineage>
</organism>
<dbReference type="InterPro" id="IPR029058">
    <property type="entry name" value="AB_hydrolase_fold"/>
</dbReference>
<keyword evidence="2" id="KW-0378">Hydrolase</keyword>
<dbReference type="InterPro" id="IPR050309">
    <property type="entry name" value="Type-B_Carboxylest/Lipase"/>
</dbReference>
<reference evidence="5" key="2">
    <citation type="submission" date="2025-08" db="UniProtKB">
        <authorList>
            <consortium name="RefSeq"/>
        </authorList>
    </citation>
    <scope>IDENTIFICATION</scope>
</reference>
<sequence length="1115" mass="123915">MFISLNVLAAPAVFIAAAVATVPTHVHATGDTRSDDTTVFFENDGNWTSHGTKPSALFVNTPSSYAGANAVCTEQNETLLSCKEYVNFENLFSYQQYLGRITADQLFWSSCSSSSPTSWRGVVQSSTNSSSDLPFLCTNSAPLVDKVDTDYSGFPRVNVTYNGTTFEGMRDHMAFRFAGIRFAQPPTGDLRFQPAQPWNHTIPYVNATSYGPACLQFGYFDQLVWSEYVTHLEYLRNTAYFSDPWGNSEDCLFLNVWTPHIPSSDSLDPDNGKPVMVWIYGGGDTQGSAADSTFDGASLASRSDVVVVSQYRVNIFGLLALDDGELNGNYMMTDKIQALRWVRQNIAGFGGNPKNVTIFGQSAGGSSVNDLITCPAIMGEDLFQNGIVQSGKSNVATAEVAAAYALPYIGEFCNGTATQRASCLRSLPAETLLDITNNSISWYTVIDGHYSADYTQARYALGAQYINSVNVLTGNMLEEYQSLATTTLWPSMSNFSEALEILISDAAINEAQAEAALNSGLYTITNNTVYNGSTTYTSVYNASVHLGTEGQLYCDGTLLQWIAAASWAFKSHWFYIHNRGYALSYYDFYDLCTFPVGEPDTPYYRCHSSDLYEVFGTYYIFDQPVRVPEDIYYTNAVQDMWGAFARTGNPNVDPAYLKARSYDSTIDFFFGFEWPQFTVTSPRVASLQYPGPEVSSLPYQEHCEVLLPYVTNPSAPSASAQGQILFLYFGSENSFSGRWWCKLRWSREQPHNREEAKGMTIITIPCCIRRPWLHRQSPTPSLLLSAFRTHFIQDMDILTRAQTGFLSWRHGTPLSSGAYASPKFQSWHTFDPVQSWMATWSDIDTNSPADPAGSGDISRLVLLTWNIDATSPQTEKRVTEIITCIIGLDPRVDIIFLQEVSKPALQQILKDERVRELWLSSECDDTSWGDQSFAVMILLSKARFTTNAAIGPIWRVKFPSHFARDALCCDIFVPSPKEPKPARIRLVNVHLDSLPIKPSHRPKQVSIATSLLRVAGQGLVAGDFDPVLDEDNGLLEKNGLVDAWATLRPEEPGFTWGLDGKQPFPPNRLDKIGILRLRSHEIKTLEPKPISGSSDDEPLWSDHHALIYSFGLVNE</sequence>
<feature type="chain" id="PRO_5044895262" description="Carboxylesterase type B domain-containing protein" evidence="3">
    <location>
        <begin position="29"/>
        <end position="1115"/>
    </location>
</feature>
<evidence type="ECO:0000259" key="4">
    <source>
        <dbReference type="Pfam" id="PF00135"/>
    </source>
</evidence>
<dbReference type="SUPFAM" id="SSF56219">
    <property type="entry name" value="DNase I-like"/>
    <property type="match status" value="1"/>
</dbReference>
<dbReference type="PANTHER" id="PTHR11559">
    <property type="entry name" value="CARBOXYLESTERASE"/>
    <property type="match status" value="1"/>
</dbReference>
<protein>
    <recommendedName>
        <fullName evidence="4">Carboxylesterase type B domain-containing protein</fullName>
    </recommendedName>
</protein>
<dbReference type="PROSITE" id="PS00122">
    <property type="entry name" value="CARBOXYLESTERASE_B_1"/>
    <property type="match status" value="1"/>
</dbReference>
<comment type="similarity">
    <text evidence="1">Belongs to the type-B carboxylesterase/lipase family.</text>
</comment>
<dbReference type="CDD" id="cd09080">
    <property type="entry name" value="TDP2"/>
    <property type="match status" value="1"/>
</dbReference>
<proteinExistence type="inferred from homology"/>
<name>A0AAJ8BWD4_ASPNG</name>
<dbReference type="InterPro" id="IPR019819">
    <property type="entry name" value="Carboxylesterase_B_CS"/>
</dbReference>
<feature type="signal peptide" evidence="3">
    <location>
        <begin position="1"/>
        <end position="28"/>
    </location>
</feature>
<dbReference type="GeneID" id="4985934"/>
<dbReference type="AlphaFoldDB" id="A0AAJ8BWD4"/>
<feature type="non-terminal residue" evidence="5">
    <location>
        <position position="1115"/>
    </location>
</feature>
<dbReference type="GO" id="GO:0016787">
    <property type="term" value="F:hydrolase activity"/>
    <property type="evidence" value="ECO:0007669"/>
    <property type="project" value="UniProtKB-KW"/>
</dbReference>
<evidence type="ECO:0000256" key="1">
    <source>
        <dbReference type="ARBA" id="ARBA00005964"/>
    </source>
</evidence>
<evidence type="ECO:0000313" key="5">
    <source>
        <dbReference type="RefSeq" id="XP_059604499.1"/>
    </source>
</evidence>
<dbReference type="Gene3D" id="3.60.10.10">
    <property type="entry name" value="Endonuclease/exonuclease/phosphatase"/>
    <property type="match status" value="1"/>
</dbReference>
<evidence type="ECO:0000256" key="3">
    <source>
        <dbReference type="SAM" id="SignalP"/>
    </source>
</evidence>
<feature type="domain" description="Carboxylesterase type B" evidence="4">
    <location>
        <begin position="166"/>
        <end position="704"/>
    </location>
</feature>
<dbReference type="KEGG" id="ang:An12g05840"/>
<accession>A0AAJ8BWD4</accession>
<dbReference type="ESTHER" id="aspnc-a2qzr0">
    <property type="family name" value="Fungal_carboxylesterase_lipase"/>
</dbReference>
<dbReference type="Pfam" id="PF00135">
    <property type="entry name" value="COesterase"/>
    <property type="match status" value="1"/>
</dbReference>
<dbReference type="RefSeq" id="XP_059604499.1">
    <property type="nucleotide sequence ID" value="XM_059750934.1"/>
</dbReference>
<dbReference type="InterPro" id="IPR002018">
    <property type="entry name" value="CarbesteraseB"/>
</dbReference>
<evidence type="ECO:0000256" key="2">
    <source>
        <dbReference type="ARBA" id="ARBA00022801"/>
    </source>
</evidence>
<dbReference type="InterPro" id="IPR019826">
    <property type="entry name" value="Carboxylesterase_B_AS"/>
</dbReference>
<dbReference type="Gene3D" id="3.40.50.1820">
    <property type="entry name" value="alpha/beta hydrolase"/>
    <property type="match status" value="1"/>
</dbReference>